<accession>A0A163S4U1</accession>
<dbReference type="Proteomes" id="UP000076447">
    <property type="component" value="Unassembled WGS sequence"/>
</dbReference>
<dbReference type="InterPro" id="IPR011013">
    <property type="entry name" value="Gal_mutarotase_sf_dom"/>
</dbReference>
<evidence type="ECO:0000313" key="1">
    <source>
        <dbReference type="EMBL" id="KZM36015.1"/>
    </source>
</evidence>
<dbReference type="SUPFAM" id="SSF74650">
    <property type="entry name" value="Galactose mutarotase-like"/>
    <property type="match status" value="1"/>
</dbReference>
<protein>
    <submittedName>
        <fullName evidence="1">Galactose-1-epimerase</fullName>
    </submittedName>
</protein>
<gene>
    <name evidence="1" type="ORF">OJAG_13410</name>
</gene>
<reference evidence="1 2" key="1">
    <citation type="submission" date="2016-01" db="EMBL/GenBank/DDBJ databases">
        <title>Genome sequence of Oerskovia enterophila VJag, an agar and cellulose degrading bacterium.</title>
        <authorList>
            <person name="Poehlein A."/>
            <person name="Jag V."/>
            <person name="Bengelsdorf F."/>
            <person name="Duerre P."/>
            <person name="Daniel R."/>
        </authorList>
    </citation>
    <scope>NUCLEOTIDE SEQUENCE [LARGE SCALE GENOMIC DNA]</scope>
    <source>
        <strain evidence="1 2">VJag</strain>
    </source>
</reference>
<dbReference type="InterPro" id="IPR008183">
    <property type="entry name" value="Aldose_1/G6P_1-epimerase"/>
</dbReference>
<dbReference type="PATRIC" id="fig|43678.3.peg.1400"/>
<dbReference type="STRING" id="43678.OJAG_13410"/>
<sequence length="307" mass="31797">MTDPLDHDTLRLSRGSVGGAVSVWGASLVGLDVGGHHLVEPVAGAARPPLAAGATLVPWPNRVEGAAWTNGGVVERLEVSEPATGHALHGLLSGVRWDVARQGAAAVSLTSRIRHAPGYPFDLDVEVAYSLTPAGVEVRCTTTNVAPSGRAPVAIGAHPYLRCGETPVEDLVVAIDAGAALALDGDGIPRGAFGTAGTPHDLRDGVVVRDAVPHACLTGLATRGGRARHVLADATGRRTVLWADEVFGYVQLYVTDLMPGRPAAIAIEPMTAPPDALRSGHGLRWIAAGESWIVRWGIEDEARAPAG</sequence>
<dbReference type="InterPro" id="IPR014718">
    <property type="entry name" value="GH-type_carb-bd"/>
</dbReference>
<name>A0A163S4U1_9CELL</name>
<evidence type="ECO:0000313" key="2">
    <source>
        <dbReference type="Proteomes" id="UP000076447"/>
    </source>
</evidence>
<dbReference type="GO" id="GO:0005975">
    <property type="term" value="P:carbohydrate metabolic process"/>
    <property type="evidence" value="ECO:0007669"/>
    <property type="project" value="InterPro"/>
</dbReference>
<comment type="caution">
    <text evidence="1">The sequence shown here is derived from an EMBL/GenBank/DDBJ whole genome shotgun (WGS) entry which is preliminary data.</text>
</comment>
<dbReference type="GO" id="GO:0016853">
    <property type="term" value="F:isomerase activity"/>
    <property type="evidence" value="ECO:0007669"/>
    <property type="project" value="InterPro"/>
</dbReference>
<dbReference type="Pfam" id="PF01263">
    <property type="entry name" value="Aldose_epim"/>
    <property type="match status" value="1"/>
</dbReference>
<dbReference type="RefSeq" id="WP_068707793.1">
    <property type="nucleotide sequence ID" value="NZ_LRIE01000062.1"/>
</dbReference>
<proteinExistence type="predicted"/>
<dbReference type="EMBL" id="LRIE01000062">
    <property type="protein sequence ID" value="KZM36015.1"/>
    <property type="molecule type" value="Genomic_DNA"/>
</dbReference>
<dbReference type="GO" id="GO:0030246">
    <property type="term" value="F:carbohydrate binding"/>
    <property type="evidence" value="ECO:0007669"/>
    <property type="project" value="InterPro"/>
</dbReference>
<dbReference type="Gene3D" id="2.70.98.10">
    <property type="match status" value="1"/>
</dbReference>
<dbReference type="AlphaFoldDB" id="A0A163S4U1"/>
<organism evidence="1 2">
    <name type="scientific">Oerskovia enterophila</name>
    <dbReference type="NCBI Taxonomy" id="43678"/>
    <lineage>
        <taxon>Bacteria</taxon>
        <taxon>Bacillati</taxon>
        <taxon>Actinomycetota</taxon>
        <taxon>Actinomycetes</taxon>
        <taxon>Micrococcales</taxon>
        <taxon>Cellulomonadaceae</taxon>
        <taxon>Oerskovia</taxon>
    </lineage>
</organism>